<comment type="caution">
    <text evidence="1">The sequence shown here is derived from an EMBL/GenBank/DDBJ whole genome shotgun (WGS) entry which is preliminary data.</text>
</comment>
<accession>A0ABP1GIX0</accession>
<reference evidence="1 2" key="1">
    <citation type="submission" date="2024-07" db="EMBL/GenBank/DDBJ databases">
        <authorList>
            <person name="Akdeniz Z."/>
        </authorList>
    </citation>
    <scope>NUCLEOTIDE SEQUENCE [LARGE SCALE GENOMIC DNA]</scope>
</reference>
<gene>
    <name evidence="1" type="ORF">HINF_LOCUS159</name>
</gene>
<dbReference type="Proteomes" id="UP001642409">
    <property type="component" value="Unassembled WGS sequence"/>
</dbReference>
<protein>
    <submittedName>
        <fullName evidence="1">Hypothetical_protein</fullName>
    </submittedName>
</protein>
<organism evidence="1 2">
    <name type="scientific">Hexamita inflata</name>
    <dbReference type="NCBI Taxonomy" id="28002"/>
    <lineage>
        <taxon>Eukaryota</taxon>
        <taxon>Metamonada</taxon>
        <taxon>Diplomonadida</taxon>
        <taxon>Hexamitidae</taxon>
        <taxon>Hexamitinae</taxon>
        <taxon>Hexamita</taxon>
    </lineage>
</organism>
<dbReference type="EMBL" id="CAXDID020000001">
    <property type="protein sequence ID" value="CAL5970219.1"/>
    <property type="molecule type" value="Genomic_DNA"/>
</dbReference>
<evidence type="ECO:0000313" key="1">
    <source>
        <dbReference type="EMBL" id="CAL5970219.1"/>
    </source>
</evidence>
<sequence>MKRSRNEESCSPTSPADYGRQALQLAGTLLQIQDVHRTQTSEISEHYERTRSLSVEACFELPHPIIPQDFDIVPVNTLMRQFIRIVTPAMDYDKLCQITSQLELTYESEFNACVSFYKHCSPVNQPVLIDLYVNVFVYSRFASICSSFISDFGVVRPSIFRTDLNFRSWEPFQVFLNFQNQEVNLDIIQVLNQILRIKSAEDFKGVRQQQCQLFAVYLIAQLQNGNRDLVKMAMAFKVAHEEKIGMVLNLMLHFAIAVAE</sequence>
<keyword evidence="2" id="KW-1185">Reference proteome</keyword>
<evidence type="ECO:0000313" key="2">
    <source>
        <dbReference type="Proteomes" id="UP001642409"/>
    </source>
</evidence>
<name>A0ABP1GIX0_9EUKA</name>
<proteinExistence type="predicted"/>